<evidence type="ECO:0000256" key="1">
    <source>
        <dbReference type="SAM" id="MobiDB-lite"/>
    </source>
</evidence>
<evidence type="ECO:0000313" key="3">
    <source>
        <dbReference type="EMBL" id="ART51889.1"/>
    </source>
</evidence>
<name>A0A240U1Z7_9BURK</name>
<keyword evidence="2" id="KW-0472">Membrane</keyword>
<dbReference type="RefSeq" id="WP_094097919.1">
    <property type="nucleotide sequence ID" value="NZ_CP021361.1"/>
</dbReference>
<dbReference type="KEGG" id="acin:CBP34_09785"/>
<gene>
    <name evidence="3" type="ORF">CBP34_09785</name>
</gene>
<organism evidence="3 4">
    <name type="scientific">Acidovorax carolinensis</name>
    <dbReference type="NCBI Taxonomy" id="553814"/>
    <lineage>
        <taxon>Bacteria</taxon>
        <taxon>Pseudomonadati</taxon>
        <taxon>Pseudomonadota</taxon>
        <taxon>Betaproteobacteria</taxon>
        <taxon>Burkholderiales</taxon>
        <taxon>Comamonadaceae</taxon>
        <taxon>Acidovorax</taxon>
    </lineage>
</organism>
<sequence length="271" mass="27523">MRNMLDFSSWPALLSTVMGLLIASLLMVGIRLIFMQTMQRRRERENRQINERLKTLIAAYKTLGGSFTGELQVNPAHRRDVRDARDLSTMVPSGPGSALGPDGADEVSVAATALSDTEPDAPSPSGSSARQRRIRDAVEAALSDVILLGTEEQVQLAATAANDMVAGRSVEVAQLVVSLRQFIRAALDLEPIPTSLVIPQQGPLRPGGGGGSGASGRRGGAERGADAAGGRAGGGGAGAGGAGCGGSGGAMALGLGAHSLADETPAASSTS</sequence>
<feature type="transmembrane region" description="Helical" evidence="2">
    <location>
        <begin position="12"/>
        <end position="34"/>
    </location>
</feature>
<feature type="region of interest" description="Disordered" evidence="1">
    <location>
        <begin position="81"/>
        <end position="104"/>
    </location>
</feature>
<keyword evidence="2" id="KW-0812">Transmembrane</keyword>
<dbReference type="AlphaFoldDB" id="A0A240U1Z7"/>
<accession>A0A240U1Z7</accession>
<feature type="region of interest" description="Disordered" evidence="1">
    <location>
        <begin position="196"/>
        <end position="241"/>
    </location>
</feature>
<evidence type="ECO:0000256" key="2">
    <source>
        <dbReference type="SAM" id="Phobius"/>
    </source>
</evidence>
<keyword evidence="4" id="KW-1185">Reference proteome</keyword>
<feature type="region of interest" description="Disordered" evidence="1">
    <location>
        <begin position="113"/>
        <end position="132"/>
    </location>
</feature>
<feature type="compositionally biased region" description="Gly residues" evidence="1">
    <location>
        <begin position="230"/>
        <end position="241"/>
    </location>
</feature>
<dbReference type="EMBL" id="CP021361">
    <property type="protein sequence ID" value="ART51889.1"/>
    <property type="molecule type" value="Genomic_DNA"/>
</dbReference>
<keyword evidence="2" id="KW-1133">Transmembrane helix</keyword>
<reference evidence="3 4" key="1">
    <citation type="submission" date="2017-05" db="EMBL/GenBank/DDBJ databases">
        <title>Polyphasic characterization of four soil-derived phenanthrene-degrading Acidovorax strains and proposal of Acidovorax phenanthrenivorans sp. nov.</title>
        <authorList>
            <person name="Singleton D.R."/>
            <person name="Lee J."/>
            <person name="Dickey A.N."/>
            <person name="Stroud A."/>
            <person name="Scholl E.H."/>
            <person name="Wright F.A."/>
            <person name="Aitken M.D."/>
        </authorList>
    </citation>
    <scope>NUCLEOTIDE SEQUENCE [LARGE SCALE GENOMIC DNA]</scope>
    <source>
        <strain evidence="3">NA3</strain>
    </source>
</reference>
<feature type="compositionally biased region" description="Gly residues" evidence="1">
    <location>
        <begin position="205"/>
        <end position="218"/>
    </location>
</feature>
<protein>
    <submittedName>
        <fullName evidence="3">Uncharacterized protein</fullName>
    </submittedName>
</protein>
<evidence type="ECO:0000313" key="4">
    <source>
        <dbReference type="Proteomes" id="UP000194432"/>
    </source>
</evidence>
<proteinExistence type="predicted"/>
<dbReference type="Proteomes" id="UP000194432">
    <property type="component" value="Chromosome 1"/>
</dbReference>